<evidence type="ECO:0000259" key="1">
    <source>
        <dbReference type="Pfam" id="PF13304"/>
    </source>
</evidence>
<dbReference type="FunFam" id="3.40.50.300:FF:004264">
    <property type="entry name" value="Glr1927 protein"/>
    <property type="match status" value="1"/>
</dbReference>
<reference evidence="2 3" key="2">
    <citation type="journal article" date="2003" name="DNA Res.">
        <title>Complete genome structure of Gloeobacter violaceus PCC 7421, a cyanobacterium that lacks thylakoids (supplement).</title>
        <authorList>
            <person name="Nakamura Y."/>
            <person name="Kaneko T."/>
            <person name="Sato S."/>
            <person name="Mimuro M."/>
            <person name="Miyashita H."/>
            <person name="Tsuchiya T."/>
            <person name="Sasamoto S."/>
            <person name="Watanabe A."/>
            <person name="Kawashima K."/>
            <person name="Kishida Y."/>
            <person name="Kiyokawa C."/>
            <person name="Kohara M."/>
            <person name="Matsumoto M."/>
            <person name="Matsuno A."/>
            <person name="Nakazaki N."/>
            <person name="Shimpo S."/>
            <person name="Takeuchi C."/>
            <person name="Yamada M."/>
            <person name="Tabata S."/>
        </authorList>
    </citation>
    <scope>NUCLEOTIDE SEQUENCE [LARGE SCALE GENOMIC DNA]</scope>
    <source>
        <strain evidence="3">ATCC 29082 / PCC 7421</strain>
    </source>
</reference>
<feature type="domain" description="ATPase AAA-type core" evidence="1">
    <location>
        <begin position="26"/>
        <end position="322"/>
    </location>
</feature>
<name>Q7NJA5_GLOVI</name>
<dbReference type="PATRIC" id="fig|251221.4.peg.1961"/>
<keyword evidence="3" id="KW-1185">Reference proteome</keyword>
<dbReference type="InParanoid" id="Q7NJA5"/>
<dbReference type="KEGG" id="gvi:glr1927"/>
<dbReference type="PANTHER" id="PTHR32182">
    <property type="entry name" value="DNA REPLICATION AND REPAIR PROTEIN RECF"/>
    <property type="match status" value="1"/>
</dbReference>
<dbReference type="InterPro" id="IPR014555">
    <property type="entry name" value="RecF-like"/>
</dbReference>
<proteinExistence type="predicted"/>
<dbReference type="AlphaFoldDB" id="Q7NJA5"/>
<dbReference type="eggNOG" id="COG4637">
    <property type="taxonomic scope" value="Bacteria"/>
</dbReference>
<dbReference type="EMBL" id="BA000045">
    <property type="protein sequence ID" value="BAC89868.1"/>
    <property type="molecule type" value="Genomic_DNA"/>
</dbReference>
<dbReference type="GO" id="GO:0016887">
    <property type="term" value="F:ATP hydrolysis activity"/>
    <property type="evidence" value="ECO:0007669"/>
    <property type="project" value="InterPro"/>
</dbReference>
<dbReference type="PANTHER" id="PTHR32182:SF22">
    <property type="entry name" value="ATP-DEPENDENT ENDONUCLEASE, OLD FAMILY-RELATED"/>
    <property type="match status" value="1"/>
</dbReference>
<dbReference type="GO" id="GO:0006302">
    <property type="term" value="P:double-strand break repair"/>
    <property type="evidence" value="ECO:0000318"/>
    <property type="project" value="GO_Central"/>
</dbReference>
<reference evidence="2 3" key="1">
    <citation type="journal article" date="2003" name="DNA Res.">
        <title>Complete genome structure of Gloeobacter violaceus PCC 7421, a cyanobacterium that lacks thylakoids.</title>
        <authorList>
            <person name="Nakamura Y."/>
            <person name="Kaneko T."/>
            <person name="Sato S."/>
            <person name="Mimuro M."/>
            <person name="Miyashita H."/>
            <person name="Tsuchiya T."/>
            <person name="Sasamoto S."/>
            <person name="Watanabe A."/>
            <person name="Kawashima K."/>
            <person name="Kishida Y."/>
            <person name="Kiyokawa C."/>
            <person name="Kohara M."/>
            <person name="Matsumoto M."/>
            <person name="Matsuno A."/>
            <person name="Nakazaki N."/>
            <person name="Shimpo S."/>
            <person name="Takeuchi C."/>
            <person name="Yamada M."/>
            <person name="Tabata S."/>
        </authorList>
    </citation>
    <scope>NUCLEOTIDE SEQUENCE [LARGE SCALE GENOMIC DNA]</scope>
    <source>
        <strain evidence="3">ATCC 29082 / PCC 7421</strain>
    </source>
</reference>
<dbReference type="EnsemblBacteria" id="BAC89868">
    <property type="protein sequence ID" value="BAC89868"/>
    <property type="gene ID" value="BAC89868"/>
</dbReference>
<protein>
    <submittedName>
        <fullName evidence="2">Glr1927 protein</fullName>
    </submittedName>
</protein>
<dbReference type="STRING" id="251221.gene:10759419"/>
<organism evidence="2 3">
    <name type="scientific">Gloeobacter violaceus (strain ATCC 29082 / PCC 7421)</name>
    <dbReference type="NCBI Taxonomy" id="251221"/>
    <lineage>
        <taxon>Bacteria</taxon>
        <taxon>Bacillati</taxon>
        <taxon>Cyanobacteriota</taxon>
        <taxon>Cyanophyceae</taxon>
        <taxon>Gloeobacterales</taxon>
        <taxon>Gloeobacteraceae</taxon>
        <taxon>Gloeobacter</taxon>
    </lineage>
</organism>
<dbReference type="PhylomeDB" id="Q7NJA5"/>
<dbReference type="Pfam" id="PF13304">
    <property type="entry name" value="AAA_21"/>
    <property type="match status" value="1"/>
</dbReference>
<dbReference type="Proteomes" id="UP000000557">
    <property type="component" value="Chromosome"/>
</dbReference>
<gene>
    <name evidence="2" type="ordered locus">glr1927</name>
</gene>
<dbReference type="HOGENOM" id="CLU_035814_3_1_3"/>
<dbReference type="RefSeq" id="WP_011141925.1">
    <property type="nucleotide sequence ID" value="NC_005125.1"/>
</dbReference>
<accession>Q7NJA5</accession>
<dbReference type="InterPro" id="IPR003959">
    <property type="entry name" value="ATPase_AAA_core"/>
</dbReference>
<dbReference type="OrthoDB" id="9809324at2"/>
<evidence type="ECO:0000313" key="2">
    <source>
        <dbReference type="EMBL" id="BAC89868.1"/>
    </source>
</evidence>
<dbReference type="GO" id="GO:0005524">
    <property type="term" value="F:ATP binding"/>
    <property type="evidence" value="ECO:0007669"/>
    <property type="project" value="InterPro"/>
</dbReference>
<sequence length="381" mass="43311">MFASRIVLKNWRNFRAADVQLTDRVFVVGPNASGKSNFLDVFRFLRDIAKPGGGLQKAVVARGGVSKIRCLSARREPNIEIEIHISESVNRSALWRYEIGVKQETRGNRQPKLAYERVYKEDKLILDRPDEFDKNDDVRLTQTHLEQIVANLSFRDIAKFFESVLYLHLVPQLLRHPEAFSGPAIPEDPFGRSFLERVAKTPEKTRRARLLKIEEALKFAVPQLKKLSDVRDELGVPHLEAVYEHWRPNAGKQREDQFSDGTLRLIGLFWALLETDSLLLLEEPELSLNSGIVSRLPSIMYRLQRQKRRQVVISTHSYELLSDQGISPDEVLILSPSSEGTTISVASSIKEVELLLDKGLTIADAVLPRTVPQGVEQLTFL</sequence>
<evidence type="ECO:0000313" key="3">
    <source>
        <dbReference type="Proteomes" id="UP000000557"/>
    </source>
</evidence>
<dbReference type="SUPFAM" id="SSF52540">
    <property type="entry name" value="P-loop containing nucleoside triphosphate hydrolases"/>
    <property type="match status" value="1"/>
</dbReference>
<dbReference type="InterPro" id="IPR027417">
    <property type="entry name" value="P-loop_NTPase"/>
</dbReference>
<dbReference type="PIRSF" id="PIRSF029347">
    <property type="entry name" value="RecF"/>
    <property type="match status" value="1"/>
</dbReference>
<dbReference type="GO" id="GO:0000731">
    <property type="term" value="P:DNA synthesis involved in DNA repair"/>
    <property type="evidence" value="ECO:0000318"/>
    <property type="project" value="GO_Central"/>
</dbReference>
<dbReference type="Gene3D" id="3.40.50.300">
    <property type="entry name" value="P-loop containing nucleotide triphosphate hydrolases"/>
    <property type="match status" value="1"/>
</dbReference>